<feature type="region of interest" description="Disordered" evidence="1">
    <location>
        <begin position="111"/>
        <end position="172"/>
    </location>
</feature>
<dbReference type="Proteomes" id="UP001497472">
    <property type="component" value="Unassembled WGS sequence"/>
</dbReference>
<sequence length="172" mass="18985">MWSKWAKVNSQVKGARRGYCSLSGAVMPYKCNKCRLVASLIWIVVELPYGQQPTHPRVLPLQLGECRVATGSECKNVSRKSIAVATCIPSRCARENCVRCACTAGTELTEGRHETRQRTLASEDPTATASRGRSRRTPATSDSIAEHYGPNRRSTDPPPEPLRVPLVLHSHF</sequence>
<protein>
    <submittedName>
        <fullName evidence="2">Uncharacterized protein</fullName>
    </submittedName>
</protein>
<accession>A0AAV1J3E9</accession>
<evidence type="ECO:0000313" key="3">
    <source>
        <dbReference type="Proteomes" id="UP001497472"/>
    </source>
</evidence>
<keyword evidence="3" id="KW-1185">Reference proteome</keyword>
<proteinExistence type="predicted"/>
<dbReference type="EMBL" id="CAVLEF010000005">
    <property type="protein sequence ID" value="CAK1543909.1"/>
    <property type="molecule type" value="Genomic_DNA"/>
</dbReference>
<name>A0AAV1J3E9_9NEOP</name>
<organism evidence="2 3">
    <name type="scientific">Leptosia nina</name>
    <dbReference type="NCBI Taxonomy" id="320188"/>
    <lineage>
        <taxon>Eukaryota</taxon>
        <taxon>Metazoa</taxon>
        <taxon>Ecdysozoa</taxon>
        <taxon>Arthropoda</taxon>
        <taxon>Hexapoda</taxon>
        <taxon>Insecta</taxon>
        <taxon>Pterygota</taxon>
        <taxon>Neoptera</taxon>
        <taxon>Endopterygota</taxon>
        <taxon>Lepidoptera</taxon>
        <taxon>Glossata</taxon>
        <taxon>Ditrysia</taxon>
        <taxon>Papilionoidea</taxon>
        <taxon>Pieridae</taxon>
        <taxon>Pierinae</taxon>
        <taxon>Leptosia</taxon>
    </lineage>
</organism>
<comment type="caution">
    <text evidence="2">The sequence shown here is derived from an EMBL/GenBank/DDBJ whole genome shotgun (WGS) entry which is preliminary data.</text>
</comment>
<reference evidence="2 3" key="1">
    <citation type="submission" date="2023-11" db="EMBL/GenBank/DDBJ databases">
        <authorList>
            <person name="Okamura Y."/>
        </authorList>
    </citation>
    <scope>NUCLEOTIDE SEQUENCE [LARGE SCALE GENOMIC DNA]</scope>
</reference>
<evidence type="ECO:0000313" key="2">
    <source>
        <dbReference type="EMBL" id="CAK1543909.1"/>
    </source>
</evidence>
<dbReference type="AlphaFoldDB" id="A0AAV1J3E9"/>
<gene>
    <name evidence="2" type="ORF">LNINA_LOCUS3697</name>
</gene>
<feature type="compositionally biased region" description="Low complexity" evidence="1">
    <location>
        <begin position="125"/>
        <end position="141"/>
    </location>
</feature>
<feature type="compositionally biased region" description="Low complexity" evidence="1">
    <location>
        <begin position="163"/>
        <end position="172"/>
    </location>
</feature>
<evidence type="ECO:0000256" key="1">
    <source>
        <dbReference type="SAM" id="MobiDB-lite"/>
    </source>
</evidence>